<dbReference type="SUPFAM" id="SSF52151">
    <property type="entry name" value="FabD/lysophospholipase-like"/>
    <property type="match status" value="1"/>
</dbReference>
<dbReference type="GO" id="GO:0016042">
    <property type="term" value="P:lipid catabolic process"/>
    <property type="evidence" value="ECO:0007669"/>
    <property type="project" value="UniProtKB-UniRule"/>
</dbReference>
<dbReference type="PROSITE" id="PS51635">
    <property type="entry name" value="PNPLA"/>
    <property type="match status" value="1"/>
</dbReference>
<dbReference type="Gene3D" id="3.40.1090.10">
    <property type="entry name" value="Cytosolic phospholipase A2 catalytic domain"/>
    <property type="match status" value="2"/>
</dbReference>
<dbReference type="CDD" id="cd07209">
    <property type="entry name" value="Pat_hypo_Ecoli_Z1214_like"/>
    <property type="match status" value="1"/>
</dbReference>
<feature type="active site" description="Nucleophile" evidence="4">
    <location>
        <position position="43"/>
    </location>
</feature>
<feature type="domain" description="PNPLA" evidence="5">
    <location>
        <begin position="8"/>
        <end position="202"/>
    </location>
</feature>
<comment type="caution">
    <text evidence="6">The sequence shown here is derived from an EMBL/GenBank/DDBJ whole genome shotgun (WGS) entry which is preliminary data.</text>
</comment>
<proteinExistence type="predicted"/>
<evidence type="ECO:0000256" key="3">
    <source>
        <dbReference type="ARBA" id="ARBA00023098"/>
    </source>
</evidence>
<evidence type="ECO:0000313" key="7">
    <source>
        <dbReference type="Proteomes" id="UP000262969"/>
    </source>
</evidence>
<dbReference type="PANTHER" id="PTHR14226:SF57">
    <property type="entry name" value="BLR7027 PROTEIN"/>
    <property type="match status" value="1"/>
</dbReference>
<dbReference type="Pfam" id="PF01734">
    <property type="entry name" value="Patatin"/>
    <property type="match status" value="1"/>
</dbReference>
<evidence type="ECO:0000259" key="5">
    <source>
        <dbReference type="PROSITE" id="PS51635"/>
    </source>
</evidence>
<keyword evidence="1 4" id="KW-0378">Hydrolase</keyword>
<keyword evidence="2 4" id="KW-0442">Lipid degradation</keyword>
<dbReference type="PANTHER" id="PTHR14226">
    <property type="entry name" value="NEUROPATHY TARGET ESTERASE/SWISS CHEESE D.MELANOGASTER"/>
    <property type="match status" value="1"/>
</dbReference>
<feature type="short sequence motif" description="GXSXG" evidence="4">
    <location>
        <begin position="41"/>
        <end position="45"/>
    </location>
</feature>
<name>A0A3D2XAI8_9FIRM</name>
<evidence type="ECO:0000256" key="1">
    <source>
        <dbReference type="ARBA" id="ARBA00022801"/>
    </source>
</evidence>
<evidence type="ECO:0000256" key="4">
    <source>
        <dbReference type="PROSITE-ProRule" id="PRU01161"/>
    </source>
</evidence>
<gene>
    <name evidence="6" type="ORF">DHW61_16420</name>
</gene>
<dbReference type="InterPro" id="IPR002641">
    <property type="entry name" value="PNPLA_dom"/>
</dbReference>
<keyword evidence="3 4" id="KW-0443">Lipid metabolism</keyword>
<dbReference type="InterPro" id="IPR050301">
    <property type="entry name" value="NTE"/>
</dbReference>
<dbReference type="AlphaFoldDB" id="A0A3D2XAI8"/>
<feature type="short sequence motif" description="DGA/G" evidence="4">
    <location>
        <begin position="188"/>
        <end position="190"/>
    </location>
</feature>
<dbReference type="EMBL" id="DPVV01000536">
    <property type="protein sequence ID" value="HCL03964.1"/>
    <property type="molecule type" value="Genomic_DNA"/>
</dbReference>
<accession>A0A3D2XAI8</accession>
<reference evidence="6 7" key="1">
    <citation type="journal article" date="2018" name="Nat. Biotechnol.">
        <title>A standardized bacterial taxonomy based on genome phylogeny substantially revises the tree of life.</title>
        <authorList>
            <person name="Parks D.H."/>
            <person name="Chuvochina M."/>
            <person name="Waite D.W."/>
            <person name="Rinke C."/>
            <person name="Skarshewski A."/>
            <person name="Chaumeil P.A."/>
            <person name="Hugenholtz P."/>
        </authorList>
    </citation>
    <scope>NUCLEOTIDE SEQUENCE [LARGE SCALE GENOMIC DNA]</scope>
    <source>
        <strain evidence="6">UBA11728</strain>
    </source>
</reference>
<protein>
    <submittedName>
        <fullName evidence="6">Patatin</fullName>
    </submittedName>
</protein>
<dbReference type="InterPro" id="IPR016035">
    <property type="entry name" value="Acyl_Trfase/lysoPLipase"/>
</dbReference>
<evidence type="ECO:0000256" key="2">
    <source>
        <dbReference type="ARBA" id="ARBA00022963"/>
    </source>
</evidence>
<feature type="short sequence motif" description="GXGXXG" evidence="4">
    <location>
        <begin position="12"/>
        <end position="17"/>
    </location>
</feature>
<sequence length="292" mass="33227">MKEPRIGLVLAGGGAKGAYEAGVFKTLWELNLVDNIKVISGTSIGSVNALLFAMNDFKVVRNSWSSLSYSRFLLNEERIRKEYVPLLIKRARHGFEENPIVNDLDTRDIGLISQKGVKDFLKEFVDVKVIKKSKKDLYACAYNIDEGRPEYFLLNQLEEEELIDVVLASCAIPYLFPPRNIRGCRYADGGIHAAEYPNRNIDNVPIHPLQDYQLDFAIVVHLSDKKKEDGLELEELKQVKTIHIYPSKSLERIGGTGTILLEQKRLEENVELGYRDSMVTIAPKMMKYYKKG</sequence>
<evidence type="ECO:0000313" key="6">
    <source>
        <dbReference type="EMBL" id="HCL03964.1"/>
    </source>
</evidence>
<organism evidence="6 7">
    <name type="scientific">Lachnoclostridium phytofermentans</name>
    <dbReference type="NCBI Taxonomy" id="66219"/>
    <lineage>
        <taxon>Bacteria</taxon>
        <taxon>Bacillati</taxon>
        <taxon>Bacillota</taxon>
        <taxon>Clostridia</taxon>
        <taxon>Lachnospirales</taxon>
        <taxon>Lachnospiraceae</taxon>
    </lineage>
</organism>
<feature type="active site" description="Proton acceptor" evidence="4">
    <location>
        <position position="188"/>
    </location>
</feature>
<dbReference type="Proteomes" id="UP000262969">
    <property type="component" value="Unassembled WGS sequence"/>
</dbReference>
<dbReference type="GO" id="GO:0016787">
    <property type="term" value="F:hydrolase activity"/>
    <property type="evidence" value="ECO:0007669"/>
    <property type="project" value="UniProtKB-UniRule"/>
</dbReference>